<protein>
    <submittedName>
        <fullName evidence="2">Uncharacterized protein</fullName>
    </submittedName>
</protein>
<organism evidence="2 3">
    <name type="scientific">Planoprotostelium fungivorum</name>
    <dbReference type="NCBI Taxonomy" id="1890364"/>
    <lineage>
        <taxon>Eukaryota</taxon>
        <taxon>Amoebozoa</taxon>
        <taxon>Evosea</taxon>
        <taxon>Variosea</taxon>
        <taxon>Cavosteliida</taxon>
        <taxon>Cavosteliaceae</taxon>
        <taxon>Planoprotostelium</taxon>
    </lineage>
</organism>
<dbReference type="AlphaFoldDB" id="A0A2P6NVM3"/>
<gene>
    <name evidence="2" type="ORF">PROFUN_04443</name>
</gene>
<evidence type="ECO:0000256" key="1">
    <source>
        <dbReference type="SAM" id="MobiDB-lite"/>
    </source>
</evidence>
<evidence type="ECO:0000313" key="2">
    <source>
        <dbReference type="EMBL" id="PRP88015.1"/>
    </source>
</evidence>
<evidence type="ECO:0000313" key="3">
    <source>
        <dbReference type="Proteomes" id="UP000241769"/>
    </source>
</evidence>
<dbReference type="InParanoid" id="A0A2P6NVM3"/>
<sequence length="48" mass="5391">MQVQEGSEETEKPFTQRIPCRIKTMRGTENRSIYNEMTAPDAATSSGL</sequence>
<feature type="region of interest" description="Disordered" evidence="1">
    <location>
        <begin position="29"/>
        <end position="48"/>
    </location>
</feature>
<dbReference type="Proteomes" id="UP000241769">
    <property type="component" value="Unassembled WGS sequence"/>
</dbReference>
<name>A0A2P6NVM3_9EUKA</name>
<accession>A0A2P6NVM3</accession>
<reference evidence="2 3" key="1">
    <citation type="journal article" date="2018" name="Genome Biol. Evol.">
        <title>Multiple Roots of Fruiting Body Formation in Amoebozoa.</title>
        <authorList>
            <person name="Hillmann F."/>
            <person name="Forbes G."/>
            <person name="Novohradska S."/>
            <person name="Ferling I."/>
            <person name="Riege K."/>
            <person name="Groth M."/>
            <person name="Westermann M."/>
            <person name="Marz M."/>
            <person name="Spaller T."/>
            <person name="Winckler T."/>
            <person name="Schaap P."/>
            <person name="Glockner G."/>
        </authorList>
    </citation>
    <scope>NUCLEOTIDE SEQUENCE [LARGE SCALE GENOMIC DNA]</scope>
    <source>
        <strain evidence="2 3">Jena</strain>
    </source>
</reference>
<keyword evidence="3" id="KW-1185">Reference proteome</keyword>
<proteinExistence type="predicted"/>
<comment type="caution">
    <text evidence="2">The sequence shown here is derived from an EMBL/GenBank/DDBJ whole genome shotgun (WGS) entry which is preliminary data.</text>
</comment>
<dbReference type="EMBL" id="MDYQ01000015">
    <property type="protein sequence ID" value="PRP88015.1"/>
    <property type="molecule type" value="Genomic_DNA"/>
</dbReference>